<evidence type="ECO:0000256" key="5">
    <source>
        <dbReference type="ARBA" id="ARBA00022989"/>
    </source>
</evidence>
<evidence type="ECO:0000256" key="7">
    <source>
        <dbReference type="ARBA" id="ARBA00023157"/>
    </source>
</evidence>
<proteinExistence type="predicted"/>
<accession>A0A8C0HJR3</accession>
<dbReference type="Proteomes" id="UP000694555">
    <property type="component" value="Unplaced"/>
</dbReference>
<keyword evidence="13" id="KW-1185">Reference proteome</keyword>
<protein>
    <recommendedName>
        <fullName evidence="11">Ig-like domain-containing protein</fullName>
    </recommendedName>
</protein>
<dbReference type="GO" id="GO:0071222">
    <property type="term" value="P:cellular response to lipopolysaccharide"/>
    <property type="evidence" value="ECO:0007669"/>
    <property type="project" value="TreeGrafter"/>
</dbReference>
<keyword evidence="3" id="KW-0812">Transmembrane</keyword>
<organism evidence="12 13">
    <name type="scientific">Buteo japonicus</name>
    <dbReference type="NCBI Taxonomy" id="224669"/>
    <lineage>
        <taxon>Eukaryota</taxon>
        <taxon>Metazoa</taxon>
        <taxon>Chordata</taxon>
        <taxon>Craniata</taxon>
        <taxon>Vertebrata</taxon>
        <taxon>Euteleostomi</taxon>
        <taxon>Archelosauria</taxon>
        <taxon>Archosauria</taxon>
        <taxon>Dinosauria</taxon>
        <taxon>Saurischia</taxon>
        <taxon>Theropoda</taxon>
        <taxon>Coelurosauria</taxon>
        <taxon>Aves</taxon>
        <taxon>Neognathae</taxon>
        <taxon>Neoaves</taxon>
        <taxon>Telluraves</taxon>
        <taxon>Accipitrimorphae</taxon>
        <taxon>Accipitriformes</taxon>
        <taxon>Accipitridae</taxon>
        <taxon>Accipitrinae</taxon>
        <taxon>Buteo</taxon>
    </lineage>
</organism>
<dbReference type="PANTHER" id="PTHR25466">
    <property type="entry name" value="T-LYMPHOCYTE ACTIVATION ANTIGEN"/>
    <property type="match status" value="1"/>
</dbReference>
<reference evidence="12" key="2">
    <citation type="submission" date="2025-09" db="UniProtKB">
        <authorList>
            <consortium name="Ensembl"/>
        </authorList>
    </citation>
    <scope>IDENTIFICATION</scope>
</reference>
<keyword evidence="8" id="KW-0675">Receptor</keyword>
<dbReference type="GO" id="GO:0042102">
    <property type="term" value="P:positive regulation of T cell proliferation"/>
    <property type="evidence" value="ECO:0007669"/>
    <property type="project" value="TreeGrafter"/>
</dbReference>
<evidence type="ECO:0000256" key="9">
    <source>
        <dbReference type="ARBA" id="ARBA00023180"/>
    </source>
</evidence>
<dbReference type="PROSITE" id="PS50835">
    <property type="entry name" value="IG_LIKE"/>
    <property type="match status" value="1"/>
</dbReference>
<evidence type="ECO:0000256" key="6">
    <source>
        <dbReference type="ARBA" id="ARBA00023136"/>
    </source>
</evidence>
<dbReference type="GO" id="GO:0042130">
    <property type="term" value="P:negative regulation of T cell proliferation"/>
    <property type="evidence" value="ECO:0007669"/>
    <property type="project" value="TreeGrafter"/>
</dbReference>
<dbReference type="GO" id="GO:0007166">
    <property type="term" value="P:cell surface receptor signaling pathway"/>
    <property type="evidence" value="ECO:0007669"/>
    <property type="project" value="TreeGrafter"/>
</dbReference>
<dbReference type="InterPro" id="IPR051713">
    <property type="entry name" value="T-cell_Activation_Regulation"/>
</dbReference>
<feature type="domain" description="Ig-like" evidence="11">
    <location>
        <begin position="29"/>
        <end position="129"/>
    </location>
</feature>
<evidence type="ECO:0000256" key="10">
    <source>
        <dbReference type="ARBA" id="ARBA00023319"/>
    </source>
</evidence>
<dbReference type="Pfam" id="PF07686">
    <property type="entry name" value="V-set"/>
    <property type="match status" value="1"/>
</dbReference>
<name>A0A8C0HJR3_9AVES</name>
<sequence length="338" mass="37875">MTLKEVSSMQQVLARGYTTVSLTFVYPPPTGYALEKKVVKSKVGEKVGLPCCHEIPSSESLHSYRVYWQKNTTEVVLAYADGKMISKHEQYVNRTEMDARNLTLWISPVEILDNGSYQCIVQHPSQTLTAIHLTRQKADFSKPNVTADVLADSCESTEMVVRCSSYGGFPKPKLSGALDNESTAWNDSWVSESSLRRRVMTVTDKQRQLCLSVALPCHSWAERPTGSCCDLVMSASVAPTGWGCHLSVPLYTSMIWLPVAWYRPGIRMEGLEKCVCLKSHRLHLKRISSFNKHVCSCFSDRNCQLGARQNSAFIYIFNIGLTHTEKKSITVHGLKVIT</sequence>
<dbReference type="PANTHER" id="PTHR25466:SF4">
    <property type="entry name" value="T-LYMPHOCYTE ACTIVATION ANTIGEN CD80"/>
    <property type="match status" value="1"/>
</dbReference>
<evidence type="ECO:0000256" key="3">
    <source>
        <dbReference type="ARBA" id="ARBA00022692"/>
    </source>
</evidence>
<keyword evidence="4" id="KW-0732">Signal</keyword>
<keyword evidence="7" id="KW-1015">Disulfide bond</keyword>
<keyword evidence="10" id="KW-0393">Immunoglobulin domain</keyword>
<dbReference type="InterPro" id="IPR013783">
    <property type="entry name" value="Ig-like_fold"/>
</dbReference>
<dbReference type="AlphaFoldDB" id="A0A8C0HJR3"/>
<dbReference type="Ensembl" id="ENSBJAT00000009854.1">
    <property type="protein sequence ID" value="ENSBJAP00000009582.1"/>
    <property type="gene ID" value="ENSBJAG00000006517.1"/>
</dbReference>
<dbReference type="Gene3D" id="2.60.40.10">
    <property type="entry name" value="Immunoglobulins"/>
    <property type="match status" value="1"/>
</dbReference>
<dbReference type="InterPro" id="IPR007110">
    <property type="entry name" value="Ig-like_dom"/>
</dbReference>
<reference evidence="12" key="1">
    <citation type="submission" date="2025-08" db="UniProtKB">
        <authorList>
            <consortium name="Ensembl"/>
        </authorList>
    </citation>
    <scope>IDENTIFICATION</scope>
</reference>
<evidence type="ECO:0000313" key="12">
    <source>
        <dbReference type="Ensembl" id="ENSBJAP00000009582.1"/>
    </source>
</evidence>
<dbReference type="GO" id="GO:0006955">
    <property type="term" value="P:immune response"/>
    <property type="evidence" value="ECO:0007669"/>
    <property type="project" value="TreeGrafter"/>
</dbReference>
<evidence type="ECO:0000256" key="2">
    <source>
        <dbReference type="ARBA" id="ARBA00022475"/>
    </source>
</evidence>
<dbReference type="GO" id="GO:0009897">
    <property type="term" value="C:external side of plasma membrane"/>
    <property type="evidence" value="ECO:0007669"/>
    <property type="project" value="TreeGrafter"/>
</dbReference>
<dbReference type="GO" id="GO:0031295">
    <property type="term" value="P:T cell costimulation"/>
    <property type="evidence" value="ECO:0007669"/>
    <property type="project" value="TreeGrafter"/>
</dbReference>
<keyword evidence="6" id="KW-0472">Membrane</keyword>
<keyword evidence="5" id="KW-1133">Transmembrane helix</keyword>
<keyword evidence="9" id="KW-0325">Glycoprotein</keyword>
<keyword evidence="2" id="KW-1003">Cell membrane</keyword>
<evidence type="ECO:0000313" key="13">
    <source>
        <dbReference type="Proteomes" id="UP000694555"/>
    </source>
</evidence>
<dbReference type="InterPro" id="IPR013106">
    <property type="entry name" value="Ig_V-set"/>
</dbReference>
<dbReference type="InterPro" id="IPR036179">
    <property type="entry name" value="Ig-like_dom_sf"/>
</dbReference>
<evidence type="ECO:0000256" key="1">
    <source>
        <dbReference type="ARBA" id="ARBA00004251"/>
    </source>
</evidence>
<evidence type="ECO:0000259" key="11">
    <source>
        <dbReference type="PROSITE" id="PS50835"/>
    </source>
</evidence>
<dbReference type="SUPFAM" id="SSF48726">
    <property type="entry name" value="Immunoglobulin"/>
    <property type="match status" value="1"/>
</dbReference>
<comment type="subcellular location">
    <subcellularLocation>
        <location evidence="1">Cell membrane</location>
        <topology evidence="1">Single-pass type I membrane protein</topology>
    </subcellularLocation>
</comment>
<evidence type="ECO:0000256" key="4">
    <source>
        <dbReference type="ARBA" id="ARBA00022729"/>
    </source>
</evidence>
<evidence type="ECO:0000256" key="8">
    <source>
        <dbReference type="ARBA" id="ARBA00023170"/>
    </source>
</evidence>